<gene>
    <name evidence="1" type="ORF">QE367_001667</name>
</gene>
<keyword evidence="2" id="KW-1185">Reference proteome</keyword>
<dbReference type="EMBL" id="JAVIZA010000001">
    <property type="protein sequence ID" value="MDR6167463.1"/>
    <property type="molecule type" value="Genomic_DNA"/>
</dbReference>
<evidence type="ECO:0000313" key="2">
    <source>
        <dbReference type="Proteomes" id="UP001260188"/>
    </source>
</evidence>
<accession>A0ABU1I2U6</accession>
<comment type="caution">
    <text evidence="1">The sequence shown here is derived from an EMBL/GenBank/DDBJ whole genome shotgun (WGS) entry which is preliminary data.</text>
</comment>
<protein>
    <recommendedName>
        <fullName evidence="3">Nucleotidyltransferase family protein</fullName>
    </recommendedName>
</protein>
<dbReference type="RefSeq" id="WP_309666010.1">
    <property type="nucleotide sequence ID" value="NZ_JAVIZA010000001.1"/>
</dbReference>
<name>A0ABU1I2U6_9MICO</name>
<reference evidence="1 2" key="1">
    <citation type="submission" date="2023-08" db="EMBL/GenBank/DDBJ databases">
        <title>Functional and genomic diversity of the sorghum phyllosphere microbiome.</title>
        <authorList>
            <person name="Shade A."/>
        </authorList>
    </citation>
    <scope>NUCLEOTIDE SEQUENCE [LARGE SCALE GENOMIC DNA]</scope>
    <source>
        <strain evidence="1 2">SORGH_AS_0919</strain>
    </source>
</reference>
<dbReference type="InterPro" id="IPR039498">
    <property type="entry name" value="NTP_transf_5"/>
</dbReference>
<evidence type="ECO:0008006" key="3">
    <source>
        <dbReference type="Google" id="ProtNLM"/>
    </source>
</evidence>
<dbReference type="Pfam" id="PF14907">
    <property type="entry name" value="NTP_transf_5"/>
    <property type="match status" value="1"/>
</dbReference>
<organism evidence="1 2">
    <name type="scientific">Microbacterium paludicola</name>
    <dbReference type="NCBI Taxonomy" id="300019"/>
    <lineage>
        <taxon>Bacteria</taxon>
        <taxon>Bacillati</taxon>
        <taxon>Actinomycetota</taxon>
        <taxon>Actinomycetes</taxon>
        <taxon>Micrococcales</taxon>
        <taxon>Microbacteriaceae</taxon>
        <taxon>Microbacterium</taxon>
    </lineage>
</organism>
<evidence type="ECO:0000313" key="1">
    <source>
        <dbReference type="EMBL" id="MDR6167463.1"/>
    </source>
</evidence>
<proteinExistence type="predicted"/>
<sequence length="318" mass="35202">MPPHQTALNLALRSGVDLGHAWVQELADGLGVRVLFLKGPTLSRQGLRAERTSSDVDVLVDPVAFDRLCAEIVARGWQERPAPLIGRLTSVHSRTFLHPYWPCDLDVHRHYPGMLVDPGTAFDALWAEHETSVFAQRSCTVPSRLSNIVILALHSLRGTRRQARHAAELDALVNVVLTPAERAHLPGLASRTGTTVTLAEVFRRMGVVVPVDPHERESAAARRWRERVASGSFGSYFWFAALRDARGLDRAVIASRAIWPNRSDLLLSRPETVDTTVGRAVARLRRWGRGVRSVPRALGAMTLNTRNTSIEPGGPRWN</sequence>
<dbReference type="Proteomes" id="UP001260188">
    <property type="component" value="Unassembled WGS sequence"/>
</dbReference>